<keyword evidence="10" id="KW-1185">Reference proteome</keyword>
<organism evidence="9 10">
    <name type="scientific">Rhizopus stolonifer</name>
    <name type="common">Rhizopus nigricans</name>
    <dbReference type="NCBI Taxonomy" id="4846"/>
    <lineage>
        <taxon>Eukaryota</taxon>
        <taxon>Fungi</taxon>
        <taxon>Fungi incertae sedis</taxon>
        <taxon>Mucoromycota</taxon>
        <taxon>Mucoromycotina</taxon>
        <taxon>Mucoromycetes</taxon>
        <taxon>Mucorales</taxon>
        <taxon>Mucorineae</taxon>
        <taxon>Rhizopodaceae</taxon>
        <taxon>Rhizopus</taxon>
    </lineage>
</organism>
<comment type="catalytic activity">
    <reaction evidence="1 7">
        <text>Thiol-dependent hydrolysis of ester, thioester, amide, peptide and isopeptide bonds formed by the C-terminal Gly of ubiquitin (a 76-residue protein attached to proteins as an intracellular targeting signal).</text>
        <dbReference type="EC" id="3.4.19.12"/>
    </reaction>
</comment>
<evidence type="ECO:0000259" key="8">
    <source>
        <dbReference type="PROSITE" id="PS50235"/>
    </source>
</evidence>
<evidence type="ECO:0000256" key="5">
    <source>
        <dbReference type="ARBA" id="ARBA00022801"/>
    </source>
</evidence>
<dbReference type="InterPro" id="IPR028889">
    <property type="entry name" value="USP"/>
</dbReference>
<evidence type="ECO:0000256" key="2">
    <source>
        <dbReference type="ARBA" id="ARBA00009085"/>
    </source>
</evidence>
<dbReference type="GO" id="GO:0006508">
    <property type="term" value="P:proteolysis"/>
    <property type="evidence" value="ECO:0007669"/>
    <property type="project" value="UniProtKB-KW"/>
</dbReference>
<evidence type="ECO:0000256" key="6">
    <source>
        <dbReference type="ARBA" id="ARBA00022807"/>
    </source>
</evidence>
<dbReference type="EMBL" id="PJQM01002101">
    <property type="protein sequence ID" value="RCH98150.1"/>
    <property type="molecule type" value="Genomic_DNA"/>
</dbReference>
<dbReference type="GO" id="GO:0004843">
    <property type="term" value="F:cysteine-type deubiquitinase activity"/>
    <property type="evidence" value="ECO:0007669"/>
    <property type="project" value="UniProtKB-UniRule"/>
</dbReference>
<dbReference type="PANTHER" id="PTHR24006">
    <property type="entry name" value="UBIQUITIN CARBOXYL-TERMINAL HYDROLASE"/>
    <property type="match status" value="1"/>
</dbReference>
<dbReference type="GO" id="GO:0005634">
    <property type="term" value="C:nucleus"/>
    <property type="evidence" value="ECO:0007669"/>
    <property type="project" value="TreeGrafter"/>
</dbReference>
<dbReference type="Gene3D" id="3.90.70.10">
    <property type="entry name" value="Cysteine proteinases"/>
    <property type="match status" value="1"/>
</dbReference>
<gene>
    <name evidence="9" type="primary">USP30</name>
    <name evidence="9" type="ORF">CU098_006040</name>
</gene>
<proteinExistence type="inferred from homology"/>
<name>A0A367K7K0_RHIST</name>
<protein>
    <recommendedName>
        <fullName evidence="7">Ubiquitin carboxyl-terminal hydrolase</fullName>
        <ecNumber evidence="7">3.4.19.12</ecNumber>
    </recommendedName>
</protein>
<keyword evidence="5 7" id="KW-0378">Hydrolase</keyword>
<evidence type="ECO:0000313" key="9">
    <source>
        <dbReference type="EMBL" id="RCH98150.1"/>
    </source>
</evidence>
<dbReference type="PANTHER" id="PTHR24006:SF888">
    <property type="entry name" value="UBIQUITIN CARBOXYL-TERMINAL HYDROLASE 30"/>
    <property type="match status" value="1"/>
</dbReference>
<comment type="similarity">
    <text evidence="2 7">Belongs to the peptidase C19 family.</text>
</comment>
<dbReference type="Proteomes" id="UP000253551">
    <property type="component" value="Unassembled WGS sequence"/>
</dbReference>
<dbReference type="PROSITE" id="PS50235">
    <property type="entry name" value="USP_3"/>
    <property type="match status" value="1"/>
</dbReference>
<accession>A0A367K7K0</accession>
<evidence type="ECO:0000256" key="1">
    <source>
        <dbReference type="ARBA" id="ARBA00000707"/>
    </source>
</evidence>
<comment type="caution">
    <text evidence="9">The sequence shown here is derived from an EMBL/GenBank/DDBJ whole genome shotgun (WGS) entry which is preliminary data.</text>
</comment>
<evidence type="ECO:0000256" key="3">
    <source>
        <dbReference type="ARBA" id="ARBA00022670"/>
    </source>
</evidence>
<dbReference type="InterPro" id="IPR038765">
    <property type="entry name" value="Papain-like_cys_pep_sf"/>
</dbReference>
<dbReference type="OrthoDB" id="292964at2759"/>
<reference evidence="9 10" key="1">
    <citation type="journal article" date="2018" name="G3 (Bethesda)">
        <title>Phylogenetic and Phylogenomic Definition of Rhizopus Species.</title>
        <authorList>
            <person name="Gryganskyi A.P."/>
            <person name="Golan J."/>
            <person name="Dolatabadi S."/>
            <person name="Mondo S."/>
            <person name="Robb S."/>
            <person name="Idnurm A."/>
            <person name="Muszewska A."/>
            <person name="Steczkiewicz K."/>
            <person name="Masonjones S."/>
            <person name="Liao H.L."/>
            <person name="Gajdeczka M.T."/>
            <person name="Anike F."/>
            <person name="Vuek A."/>
            <person name="Anishchenko I.M."/>
            <person name="Voigt K."/>
            <person name="de Hoog G.S."/>
            <person name="Smith M.E."/>
            <person name="Heitman J."/>
            <person name="Vilgalys R."/>
            <person name="Stajich J.E."/>
        </authorList>
    </citation>
    <scope>NUCLEOTIDE SEQUENCE [LARGE SCALE GENOMIC DNA]</scope>
    <source>
        <strain evidence="9 10">LSU 92-RS-03</strain>
    </source>
</reference>
<dbReference type="PROSITE" id="PS00973">
    <property type="entry name" value="USP_2"/>
    <property type="match status" value="1"/>
</dbReference>
<dbReference type="InterPro" id="IPR001394">
    <property type="entry name" value="Peptidase_C19_UCH"/>
</dbReference>
<dbReference type="PROSITE" id="PS00972">
    <property type="entry name" value="USP_1"/>
    <property type="match status" value="1"/>
</dbReference>
<evidence type="ECO:0000313" key="10">
    <source>
        <dbReference type="Proteomes" id="UP000253551"/>
    </source>
</evidence>
<evidence type="ECO:0000256" key="7">
    <source>
        <dbReference type="RuleBase" id="RU366025"/>
    </source>
</evidence>
<dbReference type="GO" id="GO:0005829">
    <property type="term" value="C:cytosol"/>
    <property type="evidence" value="ECO:0007669"/>
    <property type="project" value="TreeGrafter"/>
</dbReference>
<keyword evidence="6 7" id="KW-0788">Thiol protease</keyword>
<dbReference type="InterPro" id="IPR018200">
    <property type="entry name" value="USP_CS"/>
</dbReference>
<dbReference type="AlphaFoldDB" id="A0A367K7K0"/>
<dbReference type="InterPro" id="IPR050164">
    <property type="entry name" value="Peptidase_C19"/>
</dbReference>
<keyword evidence="4 7" id="KW-0833">Ubl conjugation pathway</keyword>
<dbReference type="EC" id="3.4.19.12" evidence="7"/>
<dbReference type="SUPFAM" id="SSF54001">
    <property type="entry name" value="Cysteine proteinases"/>
    <property type="match status" value="1"/>
</dbReference>
<dbReference type="Pfam" id="PF00443">
    <property type="entry name" value="UCH"/>
    <property type="match status" value="1"/>
</dbReference>
<keyword evidence="3 7" id="KW-0645">Protease</keyword>
<dbReference type="STRING" id="4846.A0A367K7K0"/>
<evidence type="ECO:0000256" key="4">
    <source>
        <dbReference type="ARBA" id="ARBA00022786"/>
    </source>
</evidence>
<dbReference type="GO" id="GO:0016579">
    <property type="term" value="P:protein deubiquitination"/>
    <property type="evidence" value="ECO:0007669"/>
    <property type="project" value="InterPro"/>
</dbReference>
<sequence>MDENISFKDSPKLAQVSPEMVIIQHDNQTCLFPAHASLRLAGLSNIGNSCYLNSILQALSSLTRLHSYLDKVSKHSLWSNLPVTRLLLQTLRLLSVPSEQSFAPNELIYALQKSSFVLNAQQQDAQELLQFIQEDLENESKKALDLQGLLDILHPNKATFDPELEYPIQAYFQKTLGCTVCGYSSSANIELYKSIPLTVPKGLNSTTLNACLTDFLKNESFHGLECEKCSMEHHINQLKQTYTDREKITTLEQKLAMNIIDQDEYRHVKDKVYVEKTKTISFFKPPKILCFQIVCSSFSQDQGAVKRPLSIQFPSILDLSPFGQLKKYQLMALVAHEGRQHQSGHYLTFKRRIVARQCNCKQCGQDKSSFEPHDHDWFKVSDTLVEPCHVQKVLRQNPYMLFYQVVEDIPIQSLFDSIKTNIQTFLFMKSAVKKMQTQNYLAQCKIPKPEDCHPSIPILGQ</sequence>
<feature type="domain" description="USP" evidence="8">
    <location>
        <begin position="41"/>
        <end position="406"/>
    </location>
</feature>